<gene>
    <name evidence="1" type="ORF">ACFQ08_06675</name>
</gene>
<reference evidence="2" key="1">
    <citation type="journal article" date="2019" name="Int. J. Syst. Evol. Microbiol.">
        <title>The Global Catalogue of Microorganisms (GCM) 10K type strain sequencing project: providing services to taxonomists for standard genome sequencing and annotation.</title>
        <authorList>
            <consortium name="The Broad Institute Genomics Platform"/>
            <consortium name="The Broad Institute Genome Sequencing Center for Infectious Disease"/>
            <person name="Wu L."/>
            <person name="Ma J."/>
        </authorList>
    </citation>
    <scope>NUCLEOTIDE SEQUENCE [LARGE SCALE GENOMIC DNA]</scope>
    <source>
        <strain evidence="2">CCUG 62974</strain>
    </source>
</reference>
<evidence type="ECO:0000313" key="1">
    <source>
        <dbReference type="EMBL" id="MFD0884234.1"/>
    </source>
</evidence>
<keyword evidence="2" id="KW-1185">Reference proteome</keyword>
<evidence type="ECO:0000313" key="2">
    <source>
        <dbReference type="Proteomes" id="UP001597024"/>
    </source>
</evidence>
<comment type="caution">
    <text evidence="1">The sequence shown here is derived from an EMBL/GenBank/DDBJ whole genome shotgun (WGS) entry which is preliminary data.</text>
</comment>
<dbReference type="Proteomes" id="UP001597024">
    <property type="component" value="Unassembled WGS sequence"/>
</dbReference>
<dbReference type="EMBL" id="JBHTHX010000134">
    <property type="protein sequence ID" value="MFD0884234.1"/>
    <property type="molecule type" value="Genomic_DNA"/>
</dbReference>
<name>A0ABW3DM08_9ACTN</name>
<protein>
    <submittedName>
        <fullName evidence="1">Uncharacterized protein</fullName>
    </submittedName>
</protein>
<proteinExistence type="predicted"/>
<sequence>MATHQAVKDLRRALKSGKPVRVVRGIDGADRFSAYVVGLGRKWVLLHTISATFHLDGHSVVRLRDVEHATRSGWKAARVAHRVLRLRGERPQAPAGIDLDTTTGLIDTLTRVFPLMSVHIEEIDPDVCHIGRAHGVTRRKNLRLQEISPRASWENTCSRYRTSDITRFDVGDDYIDALHTVGGSPPDL</sequence>
<organism evidence="1 2">
    <name type="scientific">Streptosporangium algeriense</name>
    <dbReference type="NCBI Taxonomy" id="1682748"/>
    <lineage>
        <taxon>Bacteria</taxon>
        <taxon>Bacillati</taxon>
        <taxon>Actinomycetota</taxon>
        <taxon>Actinomycetes</taxon>
        <taxon>Streptosporangiales</taxon>
        <taxon>Streptosporangiaceae</taxon>
        <taxon>Streptosporangium</taxon>
    </lineage>
</organism>
<accession>A0ABW3DM08</accession>